<evidence type="ECO:0000256" key="2">
    <source>
        <dbReference type="SAM" id="Phobius"/>
    </source>
</evidence>
<feature type="region of interest" description="Disordered" evidence="1">
    <location>
        <begin position="96"/>
        <end position="136"/>
    </location>
</feature>
<keyword evidence="2" id="KW-1133">Transmembrane helix</keyword>
<feature type="compositionally biased region" description="Basic and acidic residues" evidence="1">
    <location>
        <begin position="122"/>
        <end position="135"/>
    </location>
</feature>
<protein>
    <submittedName>
        <fullName evidence="3">Uncharacterized protein</fullName>
    </submittedName>
</protein>
<dbReference type="EMBL" id="CAJEWN010002058">
    <property type="protein sequence ID" value="CAD2201711.1"/>
    <property type="molecule type" value="Genomic_DNA"/>
</dbReference>
<comment type="caution">
    <text evidence="3">The sequence shown here is derived from an EMBL/GenBank/DDBJ whole genome shotgun (WGS) entry which is preliminary data.</text>
</comment>
<organism evidence="3 4">
    <name type="scientific">Meloidogyne enterolobii</name>
    <name type="common">Root-knot nematode worm</name>
    <name type="synonym">Meloidogyne mayaguensis</name>
    <dbReference type="NCBI Taxonomy" id="390850"/>
    <lineage>
        <taxon>Eukaryota</taxon>
        <taxon>Metazoa</taxon>
        <taxon>Ecdysozoa</taxon>
        <taxon>Nematoda</taxon>
        <taxon>Chromadorea</taxon>
        <taxon>Rhabditida</taxon>
        <taxon>Tylenchina</taxon>
        <taxon>Tylenchomorpha</taxon>
        <taxon>Tylenchoidea</taxon>
        <taxon>Meloidogynidae</taxon>
        <taxon>Meloidogyninae</taxon>
        <taxon>Meloidogyne</taxon>
    </lineage>
</organism>
<dbReference type="AlphaFoldDB" id="A0A6V7XQX7"/>
<dbReference type="Proteomes" id="UP000580250">
    <property type="component" value="Unassembled WGS sequence"/>
</dbReference>
<feature type="compositionally biased region" description="Low complexity" evidence="1">
    <location>
        <begin position="101"/>
        <end position="118"/>
    </location>
</feature>
<evidence type="ECO:0000313" key="3">
    <source>
        <dbReference type="EMBL" id="CAD2201711.1"/>
    </source>
</evidence>
<reference evidence="3 4" key="1">
    <citation type="submission" date="2020-08" db="EMBL/GenBank/DDBJ databases">
        <authorList>
            <person name="Koutsovoulos G."/>
            <person name="Danchin GJ E."/>
        </authorList>
    </citation>
    <scope>NUCLEOTIDE SEQUENCE [LARGE SCALE GENOMIC DNA]</scope>
</reference>
<gene>
    <name evidence="3" type="ORF">MENT_LOCUS55286</name>
</gene>
<keyword evidence="2" id="KW-0472">Membrane</keyword>
<accession>A0A6V7XQX7</accession>
<evidence type="ECO:0000256" key="1">
    <source>
        <dbReference type="SAM" id="MobiDB-lite"/>
    </source>
</evidence>
<name>A0A6V7XQX7_MELEN</name>
<evidence type="ECO:0000313" key="4">
    <source>
        <dbReference type="Proteomes" id="UP000580250"/>
    </source>
</evidence>
<keyword evidence="2" id="KW-0812">Transmembrane</keyword>
<proteinExistence type="predicted"/>
<sequence>MNVTTPIIEQPKVEELIVDDKENLIPEKEDLYEEFTKIGDELTSKNINENNKIEIFFEEKGEGPQNFREVNNFGEVNNKEKKEIINLPTIPNNQNNGEILGNLANNNGQSSSSNSDNNGGDGDPKNESKIRDLKEPVNNQNNGEVWGICLIIMDNLLLLILTTMEGMVILKRRNMNLKLRICKRL</sequence>
<feature type="transmembrane region" description="Helical" evidence="2">
    <location>
        <begin position="145"/>
        <end position="170"/>
    </location>
</feature>